<evidence type="ECO:0000256" key="2">
    <source>
        <dbReference type="ARBA" id="ARBA00022475"/>
    </source>
</evidence>
<dbReference type="EMBL" id="MFIZ01000022">
    <property type="protein sequence ID" value="OGG11641.1"/>
    <property type="molecule type" value="Genomic_DNA"/>
</dbReference>
<feature type="transmembrane region" description="Helical" evidence="8">
    <location>
        <begin position="297"/>
        <end position="316"/>
    </location>
</feature>
<feature type="transmembrane region" description="Helical" evidence="8">
    <location>
        <begin position="240"/>
        <end position="260"/>
    </location>
</feature>
<feature type="transmembrane region" description="Helical" evidence="8">
    <location>
        <begin position="139"/>
        <end position="166"/>
    </location>
</feature>
<dbReference type="InterPro" id="IPR050297">
    <property type="entry name" value="LipidA_mod_glycosyltrf_83"/>
</dbReference>
<evidence type="ECO:0000256" key="5">
    <source>
        <dbReference type="ARBA" id="ARBA00022692"/>
    </source>
</evidence>
<dbReference type="STRING" id="1798370.A2Z00_01120"/>
<keyword evidence="2" id="KW-1003">Cell membrane</keyword>
<comment type="subcellular location">
    <subcellularLocation>
        <location evidence="1">Cell membrane</location>
        <topology evidence="1">Multi-pass membrane protein</topology>
    </subcellularLocation>
</comment>
<name>A0A1F5ZGX9_9BACT</name>
<dbReference type="AlphaFoldDB" id="A0A1F5ZGX9"/>
<keyword evidence="3" id="KW-0328">Glycosyltransferase</keyword>
<evidence type="ECO:0000256" key="7">
    <source>
        <dbReference type="ARBA" id="ARBA00023136"/>
    </source>
</evidence>
<feature type="transmembrane region" description="Helical" evidence="8">
    <location>
        <begin position="93"/>
        <end position="111"/>
    </location>
</feature>
<organism evidence="9 10">
    <name type="scientific">Candidatus Gottesmanbacteria bacterium RBG_13_45_10</name>
    <dbReference type="NCBI Taxonomy" id="1798370"/>
    <lineage>
        <taxon>Bacteria</taxon>
        <taxon>Candidatus Gottesmaniibacteriota</taxon>
    </lineage>
</organism>
<comment type="caution">
    <text evidence="9">The sequence shown here is derived from an EMBL/GenBank/DDBJ whole genome shotgun (WGS) entry which is preliminary data.</text>
</comment>
<keyword evidence="7 8" id="KW-0472">Membrane</keyword>
<dbReference type="GO" id="GO:0016763">
    <property type="term" value="F:pentosyltransferase activity"/>
    <property type="evidence" value="ECO:0007669"/>
    <property type="project" value="TreeGrafter"/>
</dbReference>
<evidence type="ECO:0000313" key="9">
    <source>
        <dbReference type="EMBL" id="OGG11641.1"/>
    </source>
</evidence>
<keyword evidence="6 8" id="KW-1133">Transmembrane helix</keyword>
<dbReference type="PANTHER" id="PTHR33908:SF11">
    <property type="entry name" value="MEMBRANE PROTEIN"/>
    <property type="match status" value="1"/>
</dbReference>
<evidence type="ECO:0000256" key="4">
    <source>
        <dbReference type="ARBA" id="ARBA00022679"/>
    </source>
</evidence>
<gene>
    <name evidence="9" type="ORF">A2Z00_01120</name>
</gene>
<dbReference type="GO" id="GO:0005886">
    <property type="term" value="C:plasma membrane"/>
    <property type="evidence" value="ECO:0007669"/>
    <property type="project" value="UniProtKB-SubCell"/>
</dbReference>
<feature type="transmembrane region" description="Helical" evidence="8">
    <location>
        <begin position="186"/>
        <end position="205"/>
    </location>
</feature>
<feature type="transmembrane region" description="Helical" evidence="8">
    <location>
        <begin position="63"/>
        <end position="81"/>
    </location>
</feature>
<evidence type="ECO:0000256" key="8">
    <source>
        <dbReference type="SAM" id="Phobius"/>
    </source>
</evidence>
<feature type="transmembrane region" description="Helical" evidence="8">
    <location>
        <begin position="272"/>
        <end position="291"/>
    </location>
</feature>
<evidence type="ECO:0000256" key="3">
    <source>
        <dbReference type="ARBA" id="ARBA00022676"/>
    </source>
</evidence>
<evidence type="ECO:0000313" key="10">
    <source>
        <dbReference type="Proteomes" id="UP000177268"/>
    </source>
</evidence>
<dbReference type="Proteomes" id="UP000177268">
    <property type="component" value="Unassembled WGS sequence"/>
</dbReference>
<evidence type="ECO:0000256" key="6">
    <source>
        <dbReference type="ARBA" id="ARBA00022989"/>
    </source>
</evidence>
<keyword evidence="5 8" id="KW-0812">Transmembrane</keyword>
<keyword evidence="4" id="KW-0808">Transferase</keyword>
<reference evidence="9 10" key="1">
    <citation type="journal article" date="2016" name="Nat. Commun.">
        <title>Thousands of microbial genomes shed light on interconnected biogeochemical processes in an aquifer system.</title>
        <authorList>
            <person name="Anantharaman K."/>
            <person name="Brown C.T."/>
            <person name="Hug L.A."/>
            <person name="Sharon I."/>
            <person name="Castelle C.J."/>
            <person name="Probst A.J."/>
            <person name="Thomas B.C."/>
            <person name="Singh A."/>
            <person name="Wilkins M.J."/>
            <person name="Karaoz U."/>
            <person name="Brodie E.L."/>
            <person name="Williams K.H."/>
            <person name="Hubbard S.S."/>
            <person name="Banfield J.F."/>
        </authorList>
    </citation>
    <scope>NUCLEOTIDE SEQUENCE [LARGE SCALE GENOMIC DNA]</scope>
</reference>
<feature type="transmembrane region" description="Helical" evidence="8">
    <location>
        <begin position="323"/>
        <end position="342"/>
    </location>
</feature>
<dbReference type="PANTHER" id="PTHR33908">
    <property type="entry name" value="MANNOSYLTRANSFERASE YKCB-RELATED"/>
    <property type="match status" value="1"/>
</dbReference>
<evidence type="ECO:0000256" key="1">
    <source>
        <dbReference type="ARBA" id="ARBA00004651"/>
    </source>
</evidence>
<protein>
    <submittedName>
        <fullName evidence="9">Uncharacterized protein</fullName>
    </submittedName>
</protein>
<proteinExistence type="predicted"/>
<accession>A0A1F5ZGX9</accession>
<dbReference type="GO" id="GO:0009103">
    <property type="term" value="P:lipopolysaccharide biosynthetic process"/>
    <property type="evidence" value="ECO:0007669"/>
    <property type="project" value="UniProtKB-ARBA"/>
</dbReference>
<sequence length="449" mass="52375">MLNFLILHTPLFYFTQSIWRDEAFSILLAQRPILSFIGKLSFEPPLYYILLHFWMKIFGTSEIATRTLSLLAFALATIVVIHWGEKLFKKHWLSWYLPMFFFFNPMLLYYAFEVRMYGWYVLFAVLSMYAYMEKKWKLYIFATTLGFYTHTYMIFVPFVQLVHYALVNKKFIHPKHIRSLITNPMIRSLAAVGVLISPWMVKILLETSRLKQSWYYPVDLHLIRSVLGNIFAGYEGTPWFLWPITAGVSLVILSLAAFSVWRKPTRTRNSFFVLMIFVPLVIVIGISFFKPLFVNRYVIPVAIGELFAIVFAIEAIKNKTTQMIFAASALAIVLVFNCWYPPYHAKLNIRNTLTQINTLLGKNDVILVDSPLVFFESIYYSTDPSRVFLYNPHRGAFPWYVGDIIVSPSQIVFDLPLYPVRAFLVHEDGTFNVAYNTSVTYRPQAKKKK</sequence>